<evidence type="ECO:0000313" key="2">
    <source>
        <dbReference type="EMBL" id="KAK8839809.1"/>
    </source>
</evidence>
<name>A0ABR2H0V1_9EUKA</name>
<gene>
    <name evidence="2" type="ORF">M9Y10_031517</name>
</gene>
<evidence type="ECO:0000313" key="3">
    <source>
        <dbReference type="Proteomes" id="UP001470230"/>
    </source>
</evidence>
<feature type="region of interest" description="Disordered" evidence="1">
    <location>
        <begin position="1"/>
        <end position="30"/>
    </location>
</feature>
<proteinExistence type="predicted"/>
<feature type="compositionally biased region" description="Polar residues" evidence="1">
    <location>
        <begin position="1"/>
        <end position="22"/>
    </location>
</feature>
<organism evidence="2 3">
    <name type="scientific">Tritrichomonas musculus</name>
    <dbReference type="NCBI Taxonomy" id="1915356"/>
    <lineage>
        <taxon>Eukaryota</taxon>
        <taxon>Metamonada</taxon>
        <taxon>Parabasalia</taxon>
        <taxon>Tritrichomonadida</taxon>
        <taxon>Tritrichomonadidae</taxon>
        <taxon>Tritrichomonas</taxon>
    </lineage>
</organism>
<keyword evidence="3" id="KW-1185">Reference proteome</keyword>
<comment type="caution">
    <text evidence="2">The sequence shown here is derived from an EMBL/GenBank/DDBJ whole genome shotgun (WGS) entry which is preliminary data.</text>
</comment>
<sequence length="194" mass="22016">MFHGSTNALLSNNPSTVSNPTYNKEDPFNQGRQNVEISKSKSENINFTNTTSQRIGLTVTKPIKTQKVEISKNKQSDEEKIVIQQAKVELTSSKTQKFEISAPKTQKVEISKNKQSDEEKIVNRQTKVELPSENAQKVELTVNKPPIIIHQYKKEEVPEIDRNQVLDSSAFNANEKIEVIEIIKDEKVLKSTNH</sequence>
<accession>A0ABR2H0V1</accession>
<dbReference type="Proteomes" id="UP001470230">
    <property type="component" value="Unassembled WGS sequence"/>
</dbReference>
<dbReference type="EMBL" id="JAPFFF010000050">
    <property type="protein sequence ID" value="KAK8839809.1"/>
    <property type="molecule type" value="Genomic_DNA"/>
</dbReference>
<evidence type="ECO:0000256" key="1">
    <source>
        <dbReference type="SAM" id="MobiDB-lite"/>
    </source>
</evidence>
<protein>
    <submittedName>
        <fullName evidence="2">Uncharacterized protein</fullName>
    </submittedName>
</protein>
<reference evidence="2 3" key="1">
    <citation type="submission" date="2024-04" db="EMBL/GenBank/DDBJ databases">
        <title>Tritrichomonas musculus Genome.</title>
        <authorList>
            <person name="Alves-Ferreira E."/>
            <person name="Grigg M."/>
            <person name="Lorenzi H."/>
            <person name="Galac M."/>
        </authorList>
    </citation>
    <scope>NUCLEOTIDE SEQUENCE [LARGE SCALE GENOMIC DNA]</scope>
    <source>
        <strain evidence="2 3">EAF2021</strain>
    </source>
</reference>